<reference evidence="3 4" key="1">
    <citation type="journal article" date="2023" name="Plants (Basel)">
        <title>Bridging the Gap: Combining Genomics and Transcriptomics Approaches to Understand Stylosanthes scabra, an Orphan Legume from the Brazilian Caatinga.</title>
        <authorList>
            <person name="Ferreira-Neto J.R.C."/>
            <person name="da Silva M.D."/>
            <person name="Binneck E."/>
            <person name="de Melo N.F."/>
            <person name="da Silva R.H."/>
            <person name="de Melo A.L.T.M."/>
            <person name="Pandolfi V."/>
            <person name="Bustamante F.O."/>
            <person name="Brasileiro-Vidal A.C."/>
            <person name="Benko-Iseppon A.M."/>
        </authorList>
    </citation>
    <scope>NUCLEOTIDE SEQUENCE [LARGE SCALE GENOMIC DNA]</scope>
    <source>
        <tissue evidence="3">Leaves</tissue>
    </source>
</reference>
<evidence type="ECO:0000313" key="3">
    <source>
        <dbReference type="EMBL" id="MED6115846.1"/>
    </source>
</evidence>
<feature type="compositionally biased region" description="Basic and acidic residues" evidence="1">
    <location>
        <begin position="253"/>
        <end position="264"/>
    </location>
</feature>
<feature type="compositionally biased region" description="Low complexity" evidence="1">
    <location>
        <begin position="271"/>
        <end position="282"/>
    </location>
</feature>
<feature type="region of interest" description="Disordered" evidence="1">
    <location>
        <begin position="219"/>
        <end position="282"/>
    </location>
</feature>
<sequence>MRGWKRLNKHRAKISKVLIQEFYVNAVRTEAEIAGGEDYPYMSYVRGVPVDFSIAKIREVLKIRFLTPGAETDFKTRQMEDQRLDEVIRDICVPGARWKMSSSQPDQPIQLKRQEFTPLARGWAEFIIHLIIPIGNKSEITVAREVIIHSIIKGHDVRVEELIADNIAIIAEAAQGRSKLSFPSTIFRLCKEAGVPMAEFRGTEFIPVARPITTKVMTTTRGRINNNNPPQDQNMEEEEEQWQYNDNDVENEFINHEEHEHQEGVFEDAYQEQQQGFQQQGF</sequence>
<keyword evidence="4" id="KW-1185">Reference proteome</keyword>
<dbReference type="EMBL" id="JASCZI010002106">
    <property type="protein sequence ID" value="MED6115846.1"/>
    <property type="molecule type" value="Genomic_DNA"/>
</dbReference>
<name>A0ABU6QUT3_9FABA</name>
<feature type="compositionally biased region" description="Polar residues" evidence="1">
    <location>
        <begin position="219"/>
        <end position="233"/>
    </location>
</feature>
<feature type="compositionally biased region" description="Acidic residues" evidence="1">
    <location>
        <begin position="234"/>
        <end position="251"/>
    </location>
</feature>
<accession>A0ABU6QUT3</accession>
<evidence type="ECO:0000256" key="1">
    <source>
        <dbReference type="SAM" id="MobiDB-lite"/>
    </source>
</evidence>
<evidence type="ECO:0000313" key="4">
    <source>
        <dbReference type="Proteomes" id="UP001341840"/>
    </source>
</evidence>
<gene>
    <name evidence="3" type="ORF">PIB30_094648</name>
</gene>
<organism evidence="3 4">
    <name type="scientific">Stylosanthes scabra</name>
    <dbReference type="NCBI Taxonomy" id="79078"/>
    <lineage>
        <taxon>Eukaryota</taxon>
        <taxon>Viridiplantae</taxon>
        <taxon>Streptophyta</taxon>
        <taxon>Embryophyta</taxon>
        <taxon>Tracheophyta</taxon>
        <taxon>Spermatophyta</taxon>
        <taxon>Magnoliopsida</taxon>
        <taxon>eudicotyledons</taxon>
        <taxon>Gunneridae</taxon>
        <taxon>Pentapetalae</taxon>
        <taxon>rosids</taxon>
        <taxon>fabids</taxon>
        <taxon>Fabales</taxon>
        <taxon>Fabaceae</taxon>
        <taxon>Papilionoideae</taxon>
        <taxon>50 kb inversion clade</taxon>
        <taxon>dalbergioids sensu lato</taxon>
        <taxon>Dalbergieae</taxon>
        <taxon>Pterocarpus clade</taxon>
        <taxon>Stylosanthes</taxon>
    </lineage>
</organism>
<dbReference type="Pfam" id="PF20167">
    <property type="entry name" value="Transposase_32"/>
    <property type="match status" value="1"/>
</dbReference>
<dbReference type="Proteomes" id="UP001341840">
    <property type="component" value="Unassembled WGS sequence"/>
</dbReference>
<comment type="caution">
    <text evidence="3">The sequence shown here is derived from an EMBL/GenBank/DDBJ whole genome shotgun (WGS) entry which is preliminary data.</text>
</comment>
<dbReference type="InterPro" id="IPR046796">
    <property type="entry name" value="Transposase_32_dom"/>
</dbReference>
<protein>
    <recommendedName>
        <fullName evidence="2">Putative plant transposon protein domain-containing protein</fullName>
    </recommendedName>
</protein>
<proteinExistence type="predicted"/>
<feature type="domain" description="Putative plant transposon protein" evidence="2">
    <location>
        <begin position="2"/>
        <end position="196"/>
    </location>
</feature>
<evidence type="ECO:0000259" key="2">
    <source>
        <dbReference type="Pfam" id="PF20167"/>
    </source>
</evidence>